<reference evidence="2 3" key="1">
    <citation type="journal article" date="2017" name="Biotechnol. Biofuels">
        <title>Differential beta-glucosidase expression as a function of carbon source availability in Talaromyces amestolkiae: a genomic and proteomic approach.</title>
        <authorList>
            <person name="de Eugenio L.I."/>
            <person name="Mendez-Liter J.A."/>
            <person name="Nieto-Dominguez M."/>
            <person name="Alonso L."/>
            <person name="Gil-Munoz J."/>
            <person name="Barriuso J."/>
            <person name="Prieto A."/>
            <person name="Martinez M.J."/>
        </authorList>
    </citation>
    <scope>NUCLEOTIDE SEQUENCE [LARGE SCALE GENOMIC DNA]</scope>
    <source>
        <strain evidence="2 3">CIB</strain>
    </source>
</reference>
<dbReference type="GeneID" id="63798740"/>
<feature type="region of interest" description="Disordered" evidence="1">
    <location>
        <begin position="19"/>
        <end position="41"/>
    </location>
</feature>
<dbReference type="EMBL" id="MIKG01000025">
    <property type="protein sequence ID" value="RAO73514.1"/>
    <property type="molecule type" value="Genomic_DNA"/>
</dbReference>
<gene>
    <name evidence="2" type="ORF">BHQ10_009526</name>
</gene>
<dbReference type="OrthoDB" id="4498107at2759"/>
<name>A0A364LCH1_TALAM</name>
<dbReference type="RefSeq" id="XP_040738028.1">
    <property type="nucleotide sequence ID" value="XM_040882451.1"/>
</dbReference>
<evidence type="ECO:0000313" key="3">
    <source>
        <dbReference type="Proteomes" id="UP000249363"/>
    </source>
</evidence>
<sequence>MSAEYNEYKVLEDSNKVNRAGVKKANQTQVGRNYAPTQDHGRAIEDGISYAIAGRTVSNATSQARTGFNHKYPQAYEERGVHTHKEEVAKAKQNAKRYRNDETKLVALHGRWQVQMSSQSQVFME</sequence>
<protein>
    <submittedName>
        <fullName evidence="2">Uncharacterized protein</fullName>
    </submittedName>
</protein>
<proteinExistence type="predicted"/>
<dbReference type="Proteomes" id="UP000249363">
    <property type="component" value="Unassembled WGS sequence"/>
</dbReference>
<keyword evidence="3" id="KW-1185">Reference proteome</keyword>
<evidence type="ECO:0000313" key="2">
    <source>
        <dbReference type="EMBL" id="RAO73514.1"/>
    </source>
</evidence>
<dbReference type="AlphaFoldDB" id="A0A364LCH1"/>
<evidence type="ECO:0000256" key="1">
    <source>
        <dbReference type="SAM" id="MobiDB-lite"/>
    </source>
</evidence>
<accession>A0A364LCH1</accession>
<comment type="caution">
    <text evidence="2">The sequence shown here is derived from an EMBL/GenBank/DDBJ whole genome shotgun (WGS) entry which is preliminary data.</text>
</comment>
<organism evidence="2 3">
    <name type="scientific">Talaromyces amestolkiae</name>
    <dbReference type="NCBI Taxonomy" id="1196081"/>
    <lineage>
        <taxon>Eukaryota</taxon>
        <taxon>Fungi</taxon>
        <taxon>Dikarya</taxon>
        <taxon>Ascomycota</taxon>
        <taxon>Pezizomycotina</taxon>
        <taxon>Eurotiomycetes</taxon>
        <taxon>Eurotiomycetidae</taxon>
        <taxon>Eurotiales</taxon>
        <taxon>Trichocomaceae</taxon>
        <taxon>Talaromyces</taxon>
        <taxon>Talaromyces sect. Talaromyces</taxon>
    </lineage>
</organism>